<dbReference type="EMBL" id="CM016553">
    <property type="protein sequence ID" value="TKW34830.1"/>
    <property type="molecule type" value="Genomic_DNA"/>
</dbReference>
<dbReference type="Gramene" id="TKW34830">
    <property type="protein sequence ID" value="TKW34830"/>
    <property type="gene ID" value="SEVIR_2G332100v2"/>
</dbReference>
<evidence type="ECO:0000259" key="4">
    <source>
        <dbReference type="SMART" id="SM00460"/>
    </source>
</evidence>
<dbReference type="InterPro" id="IPR002931">
    <property type="entry name" value="Transglutaminase-like"/>
</dbReference>
<keyword evidence="3" id="KW-0862">Zinc</keyword>
<dbReference type="Pfam" id="PF01841">
    <property type="entry name" value="Transglut_core"/>
    <property type="match status" value="1"/>
</dbReference>
<organism evidence="5 6">
    <name type="scientific">Setaria viridis</name>
    <name type="common">Green bristlegrass</name>
    <name type="synonym">Setaria italica subsp. viridis</name>
    <dbReference type="NCBI Taxonomy" id="4556"/>
    <lineage>
        <taxon>Eukaryota</taxon>
        <taxon>Viridiplantae</taxon>
        <taxon>Streptophyta</taxon>
        <taxon>Embryophyta</taxon>
        <taxon>Tracheophyta</taxon>
        <taxon>Spermatophyta</taxon>
        <taxon>Magnoliopsida</taxon>
        <taxon>Liliopsida</taxon>
        <taxon>Poales</taxon>
        <taxon>Poaceae</taxon>
        <taxon>PACMAD clade</taxon>
        <taxon>Panicoideae</taxon>
        <taxon>Panicodae</taxon>
        <taxon>Paniceae</taxon>
        <taxon>Cenchrinae</taxon>
        <taxon>Setaria</taxon>
    </lineage>
</organism>
<dbReference type="Gene3D" id="3.10.20.90">
    <property type="entry name" value="Phosphatidylinositol 3-kinase Catalytic Subunit, Chain A, domain 1"/>
    <property type="match status" value="1"/>
</dbReference>
<dbReference type="Gene3D" id="3.10.620.30">
    <property type="match status" value="1"/>
</dbReference>
<keyword evidence="2" id="KW-0479">Metal-binding</keyword>
<dbReference type="AlphaFoldDB" id="A0A4U6VXV2"/>
<name>A0A4U6VXV2_SETVI</name>
<keyword evidence="6" id="KW-1185">Reference proteome</keyword>
<dbReference type="PANTHER" id="PTHR48440">
    <property type="match status" value="1"/>
</dbReference>
<dbReference type="Gene3D" id="2.20.25.10">
    <property type="match status" value="1"/>
</dbReference>
<comment type="similarity">
    <text evidence="1">Belongs to the transglutaminase-like superfamily. PNGase family.</text>
</comment>
<dbReference type="SUPFAM" id="SSF54001">
    <property type="entry name" value="Cysteine proteinases"/>
    <property type="match status" value="1"/>
</dbReference>
<dbReference type="InterPro" id="IPR038765">
    <property type="entry name" value="Papain-like_cys_pep_sf"/>
</dbReference>
<gene>
    <name evidence="5" type="ORF">SEVIR_2G332100v2</name>
</gene>
<dbReference type="PANTHER" id="PTHR48440:SF1">
    <property type="entry name" value="PAW DOMAIN-CONTAINING PROTEIN"/>
    <property type="match status" value="1"/>
</dbReference>
<protein>
    <recommendedName>
        <fullName evidence="4">Transglutaminase-like domain-containing protein</fullName>
    </recommendedName>
</protein>
<reference evidence="5" key="1">
    <citation type="submission" date="2019-03" db="EMBL/GenBank/DDBJ databases">
        <title>WGS assembly of Setaria viridis.</title>
        <authorList>
            <person name="Huang P."/>
            <person name="Jenkins J."/>
            <person name="Grimwood J."/>
            <person name="Barry K."/>
            <person name="Healey A."/>
            <person name="Mamidi S."/>
            <person name="Sreedasyam A."/>
            <person name="Shu S."/>
            <person name="Feldman M."/>
            <person name="Wu J."/>
            <person name="Yu Y."/>
            <person name="Chen C."/>
            <person name="Johnson J."/>
            <person name="Rokhsar D."/>
            <person name="Baxter I."/>
            <person name="Schmutz J."/>
            <person name="Brutnell T."/>
            <person name="Kellogg E."/>
        </authorList>
    </citation>
    <scope>NUCLEOTIDE SEQUENCE [LARGE SCALE GENOMIC DNA]</scope>
</reference>
<evidence type="ECO:0000256" key="2">
    <source>
        <dbReference type="ARBA" id="ARBA00022723"/>
    </source>
</evidence>
<dbReference type="Gene3D" id="2.60.120.260">
    <property type="entry name" value="Galactose-binding domain-like"/>
    <property type="match status" value="1"/>
</dbReference>
<proteinExistence type="inferred from homology"/>
<evidence type="ECO:0000313" key="5">
    <source>
        <dbReference type="EMBL" id="TKW34830.1"/>
    </source>
</evidence>
<dbReference type="FunFam" id="2.20.25.10:FF:000011">
    <property type="entry name" value="peptide-N(4)-(N-acetyl-beta- glucosaminyl)asparagine amidase"/>
    <property type="match status" value="1"/>
</dbReference>
<evidence type="ECO:0000256" key="1">
    <source>
        <dbReference type="ARBA" id="ARBA00009390"/>
    </source>
</evidence>
<dbReference type="Proteomes" id="UP000298652">
    <property type="component" value="Chromosome 2"/>
</dbReference>
<feature type="domain" description="Transglutaminase-like" evidence="4">
    <location>
        <begin position="309"/>
        <end position="364"/>
    </location>
</feature>
<dbReference type="SMART" id="SM00460">
    <property type="entry name" value="TGc"/>
    <property type="match status" value="1"/>
</dbReference>
<evidence type="ECO:0000313" key="6">
    <source>
        <dbReference type="Proteomes" id="UP000298652"/>
    </source>
</evidence>
<dbReference type="FunFam" id="2.60.120.260:FF:000110">
    <property type="entry name" value="Peptide-N(4)-(N-acetyl-beta-glucosaminyl)asparagine amidase"/>
    <property type="match status" value="1"/>
</dbReference>
<evidence type="ECO:0000256" key="3">
    <source>
        <dbReference type="ARBA" id="ARBA00022833"/>
    </source>
</evidence>
<sequence length="777" mass="87442">MLRWLCFPTAPNSIPHFRVGPTRHAHCASFRTGGLRSRGPRGAWDSAMVARRFVVRQGPAAVASGEGEAEEEHEVEYDTEHGIDVLRLQIFSLTSVPPDLQKIVVEADGSVVDDGTDLESLSERLRVLAIGEEAGEDAAAAAVEAARAQEKSDEELARMLQAEEEALLLQQYSVRNDGGEVFRQRVEPYMNQILMYEDPVRQEAARKTVPIHELEEKALASLAKEGNFQPSKDEESHAFLLQLLFWFKQSFRWVNAAPCDSCGCETSNVGMGNPLPSEIEFGASRVELYRCNHCSSVTRFPRYNDPHKLLQTRRGRCGEWANCFTFYCRAFGYEARLILDFTDHVWTECFSNLYGRWMHLDPCEGVYDNPLLYEKGWNKKLDYVIAISKDGVRDVTKRYTRKWHEVLSRRTITSEETISAVLSSITGKYRTGLSTSALTVIENRDKEESDELSKAAYLQVETTLSLPGRLSGSVEWRKARAELGQADSLSCSSCPVRKCVDAHVSNIYDALSSLLSHFCDRKVPKERTIEVFHALKALMLNLKDANFKSRRATLDQKTQQLFEEIFSFIERLFSAISLKAELGTDGHQSVTVVGNPINSSLALPVALDAVEEILSNYKNNIFCTEGNQFPRGNRLSSGSVLASREQLPIGIATAAFDGIHSSKWEEPDGAKGCWLIYKMPDGQTCELESYDLMSANDAPERDPMDWVLEGSTDGGSTWNIIDTRSSEMFEGRFFRKTFTVDKRCKADTFRFKFLLVRESHSNPRFQIGSIDLYGKTV</sequence>
<dbReference type="GO" id="GO:0046872">
    <property type="term" value="F:metal ion binding"/>
    <property type="evidence" value="ECO:0007669"/>
    <property type="project" value="UniProtKB-KW"/>
</dbReference>
<dbReference type="OMA" id="GIRSSKW"/>
<accession>A0A4U6VXV2</accession>